<name>A0ACC7P8M6_9BACL</name>
<protein>
    <submittedName>
        <fullName evidence="1">Peptidoglycan DD-metalloendopeptidase family protein</fullName>
    </submittedName>
</protein>
<evidence type="ECO:0000313" key="1">
    <source>
        <dbReference type="EMBL" id="MFM9330702.1"/>
    </source>
</evidence>
<dbReference type="EMBL" id="JBJURJ010000014">
    <property type="protein sequence ID" value="MFM9330702.1"/>
    <property type="molecule type" value="Genomic_DNA"/>
</dbReference>
<gene>
    <name evidence="1" type="ORF">ACI1P1_20635</name>
</gene>
<evidence type="ECO:0000313" key="2">
    <source>
        <dbReference type="Proteomes" id="UP001631969"/>
    </source>
</evidence>
<comment type="caution">
    <text evidence="1">The sequence shown here is derived from an EMBL/GenBank/DDBJ whole genome shotgun (WGS) entry which is preliminary data.</text>
</comment>
<proteinExistence type="predicted"/>
<accession>A0ACC7P8M6</accession>
<organism evidence="1 2">
    <name type="scientific">Paenibacillus mesotrionivorans</name>
    <dbReference type="NCBI Taxonomy" id="3160968"/>
    <lineage>
        <taxon>Bacteria</taxon>
        <taxon>Bacillati</taxon>
        <taxon>Bacillota</taxon>
        <taxon>Bacilli</taxon>
        <taxon>Bacillales</taxon>
        <taxon>Paenibacillaceae</taxon>
        <taxon>Paenibacillus</taxon>
    </lineage>
</organism>
<reference evidence="1" key="1">
    <citation type="submission" date="2024-12" db="EMBL/GenBank/DDBJ databases">
        <authorList>
            <person name="Wu N."/>
        </authorList>
    </citation>
    <scope>NUCLEOTIDE SEQUENCE</scope>
    <source>
        <strain evidence="1">P15</strain>
    </source>
</reference>
<keyword evidence="2" id="KW-1185">Reference proteome</keyword>
<dbReference type="Proteomes" id="UP001631969">
    <property type="component" value="Unassembled WGS sequence"/>
</dbReference>
<sequence length="299" mass="31480">MDNQKKNEQEAKGTRESQEAVPAEATAFSWRRLFSKKWVFPAVYMAAAALILTLVWVYQGSGGSVKDAGGKQSVTETVMNPGQEAVPVAAPVETMQWPVKDRGEVEQIMSFYEEKAADNIKQAALVEYGDTFTPHLGMDLARQDDKEFEVLAALSGKVSLVEKNPLVGYQVEITHPNGLVTVYQSLASVNVQKGVDVKKGDVIAKAGRNELEKDHGTHLHFEVRQGASGASVNPEQFLNPAGATASTGTTGTTTTGTTTTGTADAAAKTGTAGASVQTGGTEGQATGASTQTSDAATKK</sequence>